<gene>
    <name evidence="2" type="ORF">NIES2135_30130</name>
</gene>
<dbReference type="Pfam" id="PF13471">
    <property type="entry name" value="Transglut_core3"/>
    <property type="match status" value="1"/>
</dbReference>
<evidence type="ECO:0000259" key="1">
    <source>
        <dbReference type="Pfam" id="PF13471"/>
    </source>
</evidence>
<dbReference type="InterPro" id="IPR032708">
    <property type="entry name" value="McjB_C"/>
</dbReference>
<protein>
    <recommendedName>
        <fullName evidence="1">Microcin J25-processing protein McjB C-terminal domain-containing protein</fullName>
    </recommendedName>
</protein>
<dbReference type="InterPro" id="IPR053521">
    <property type="entry name" value="McjB-like"/>
</dbReference>
<dbReference type="NCBIfam" id="NF033537">
    <property type="entry name" value="lasso_biosyn_B2"/>
    <property type="match status" value="1"/>
</dbReference>
<dbReference type="AlphaFoldDB" id="A0A1Z4JHP8"/>
<dbReference type="Proteomes" id="UP000217895">
    <property type="component" value="Chromosome"/>
</dbReference>
<feature type="domain" description="Microcin J25-processing protein McjB C-terminal" evidence="1">
    <location>
        <begin position="428"/>
        <end position="533"/>
    </location>
</feature>
<sequence length="546" mass="62968">MSPLSQDTFAPLSSQDDLELALLLCCARTHRDATTVAQIHQLVHQPIRWENLIPLAEWHSVLPLVYQTLNTVCPEKIPPEISKRLRQSFYAISLNNQLLIQTLLILLKQFEDAEIPVLAFKGPLLAISYYGDLNLRQFNDLDLLVARNDFERAQTLLREKNYQPYQVLGWQTAFAHSSSGVGIDLHRALTPPYFKFDLQFEELRSRLQSCSFDNQQIACLSPIDMLLILCVSFCRDRHEQKSRLIQLCDIAQLIQAYPNLDWHQVLNQSRRFGILHMVLVTLALGQQLLQIPLPKMMQTQIQHNSAIESLLHPLATNLLKTNLQPQLLQFDSETFCLDHTFYLALRERWSDKIPYFLNYAALPVDHLQRIQLPKAFDHLYLIRRTIGPKTNLFRLKVLLHRVKLFLRLSPQDSIRFICALALFPCIAIALQHWNIAQIQGVLTRLCRPLSPASPVQVARTVRLVEIAARQYSSRWANCLKRSLVLWYLLRCQGIASELRIGVRREQGEFQAHAWVECQGKILNDIPDVHQSFAAFDSTLMHKLSSD</sequence>
<accession>A0A1Z4JHP8</accession>
<name>A0A1Z4JHP8_LEPBY</name>
<proteinExistence type="predicted"/>
<reference evidence="2 3" key="1">
    <citation type="submission" date="2017-06" db="EMBL/GenBank/DDBJ databases">
        <title>Genome sequencing of cyanobaciteial culture collection at National Institute for Environmental Studies (NIES).</title>
        <authorList>
            <person name="Hirose Y."/>
            <person name="Shimura Y."/>
            <person name="Fujisawa T."/>
            <person name="Nakamura Y."/>
            <person name="Kawachi M."/>
        </authorList>
    </citation>
    <scope>NUCLEOTIDE SEQUENCE [LARGE SCALE GENOMIC DNA]</scope>
    <source>
        <strain evidence="2 3">NIES-2135</strain>
    </source>
</reference>
<dbReference type="EMBL" id="AP018203">
    <property type="protein sequence ID" value="BAY56183.1"/>
    <property type="molecule type" value="Genomic_DNA"/>
</dbReference>
<keyword evidence="3" id="KW-1185">Reference proteome</keyword>
<evidence type="ECO:0000313" key="3">
    <source>
        <dbReference type="Proteomes" id="UP000217895"/>
    </source>
</evidence>
<dbReference type="InterPro" id="IPR039498">
    <property type="entry name" value="NTP_transf_5"/>
</dbReference>
<dbReference type="Pfam" id="PF14907">
    <property type="entry name" value="NTP_transf_5"/>
    <property type="match status" value="1"/>
</dbReference>
<evidence type="ECO:0000313" key="2">
    <source>
        <dbReference type="EMBL" id="BAY56183.1"/>
    </source>
</evidence>
<organism evidence="2 3">
    <name type="scientific">Leptolyngbya boryana NIES-2135</name>
    <dbReference type="NCBI Taxonomy" id="1973484"/>
    <lineage>
        <taxon>Bacteria</taxon>
        <taxon>Bacillati</taxon>
        <taxon>Cyanobacteriota</taxon>
        <taxon>Cyanophyceae</taxon>
        <taxon>Leptolyngbyales</taxon>
        <taxon>Leptolyngbyaceae</taxon>
        <taxon>Leptolyngbya group</taxon>
        <taxon>Leptolyngbya</taxon>
    </lineage>
</organism>